<evidence type="ECO:0000256" key="7">
    <source>
        <dbReference type="ARBA" id="ARBA00023004"/>
    </source>
</evidence>
<dbReference type="PROSITE" id="PS51007">
    <property type="entry name" value="CYTC"/>
    <property type="match status" value="2"/>
</dbReference>
<feature type="binding site" description="covalent" evidence="8">
    <location>
        <position position="239"/>
    </location>
    <ligand>
        <name>heme c</name>
        <dbReference type="ChEBI" id="CHEBI:61717"/>
        <label>2</label>
    </ligand>
</feature>
<dbReference type="InterPro" id="IPR036909">
    <property type="entry name" value="Cyt_c-like_dom_sf"/>
</dbReference>
<keyword evidence="3 9" id="KW-0479">Metal-binding</keyword>
<evidence type="ECO:0000256" key="5">
    <source>
        <dbReference type="ARBA" id="ARBA00022764"/>
    </source>
</evidence>
<dbReference type="PIRSF" id="PIRSF000294">
    <property type="entry name" value="Cytochrome-c_peroxidase"/>
    <property type="match status" value="1"/>
</dbReference>
<dbReference type="Gene3D" id="1.10.760.10">
    <property type="entry name" value="Cytochrome c-like domain"/>
    <property type="match status" value="2"/>
</dbReference>
<feature type="binding site" description="axial binding residue" evidence="9">
    <location>
        <position position="243"/>
    </location>
    <ligand>
        <name>heme c</name>
        <dbReference type="ChEBI" id="CHEBI:61717"/>
        <label>2</label>
    </ligand>
    <ligandPart>
        <name>Fe</name>
        <dbReference type="ChEBI" id="CHEBI:18248"/>
    </ligandPart>
</feature>
<evidence type="ECO:0000256" key="1">
    <source>
        <dbReference type="ARBA" id="ARBA00004418"/>
    </source>
</evidence>
<comment type="subcellular location">
    <subcellularLocation>
        <location evidence="1">Periplasm</location>
    </subcellularLocation>
</comment>
<dbReference type="EMBL" id="WQLV01000013">
    <property type="protein sequence ID" value="MVO17765.1"/>
    <property type="molecule type" value="Genomic_DNA"/>
</dbReference>
<organism evidence="12 13">
    <name type="scientific">Parasedimentitalea huanghaiensis</name>
    <dbReference type="NCBI Taxonomy" id="2682100"/>
    <lineage>
        <taxon>Bacteria</taxon>
        <taxon>Pseudomonadati</taxon>
        <taxon>Pseudomonadota</taxon>
        <taxon>Alphaproteobacteria</taxon>
        <taxon>Rhodobacterales</taxon>
        <taxon>Paracoccaceae</taxon>
        <taxon>Parasedimentitalea</taxon>
    </lineage>
</organism>
<evidence type="ECO:0000256" key="6">
    <source>
        <dbReference type="ARBA" id="ARBA00023002"/>
    </source>
</evidence>
<dbReference type="PANTHER" id="PTHR30600">
    <property type="entry name" value="CYTOCHROME C PEROXIDASE-RELATED"/>
    <property type="match status" value="1"/>
</dbReference>
<evidence type="ECO:0000313" key="13">
    <source>
        <dbReference type="Proteomes" id="UP000478892"/>
    </source>
</evidence>
<feature type="binding site" description="covalent" evidence="8">
    <location>
        <position position="95"/>
    </location>
    <ligand>
        <name>heme c</name>
        <dbReference type="ChEBI" id="CHEBI:61717"/>
        <label>1</label>
    </ligand>
</feature>
<evidence type="ECO:0000256" key="4">
    <source>
        <dbReference type="ARBA" id="ARBA00022729"/>
    </source>
</evidence>
<dbReference type="FunFam" id="1.10.760.10:FF:000042">
    <property type="entry name" value="Cytochrome c peroxidase"/>
    <property type="match status" value="1"/>
</dbReference>
<evidence type="ECO:0000256" key="10">
    <source>
        <dbReference type="SAM" id="SignalP"/>
    </source>
</evidence>
<dbReference type="GO" id="GO:0004130">
    <property type="term" value="F:cytochrome-c peroxidase activity"/>
    <property type="evidence" value="ECO:0007669"/>
    <property type="project" value="TreeGrafter"/>
</dbReference>
<dbReference type="GO" id="GO:0009055">
    <property type="term" value="F:electron transfer activity"/>
    <property type="evidence" value="ECO:0007669"/>
    <property type="project" value="InterPro"/>
</dbReference>
<proteinExistence type="predicted"/>
<feature type="binding site" description="covalent" evidence="8">
    <location>
        <position position="92"/>
    </location>
    <ligand>
        <name>heme c</name>
        <dbReference type="ChEBI" id="CHEBI:61717"/>
        <label>1</label>
    </ligand>
</feature>
<dbReference type="InterPro" id="IPR009056">
    <property type="entry name" value="Cyt_c-like_dom"/>
</dbReference>
<feature type="binding site" description="covalent" evidence="8">
    <location>
        <position position="242"/>
    </location>
    <ligand>
        <name>heme c</name>
        <dbReference type="ChEBI" id="CHEBI:61717"/>
        <label>2</label>
    </ligand>
</feature>
<dbReference type="InterPro" id="IPR026259">
    <property type="entry name" value="MauG/Cytc_peroxidase"/>
</dbReference>
<evidence type="ECO:0000256" key="9">
    <source>
        <dbReference type="PIRSR" id="PIRSR000294-2"/>
    </source>
</evidence>
<protein>
    <submittedName>
        <fullName evidence="12">Methylamine utilization protein MauG</fullName>
    </submittedName>
</protein>
<evidence type="ECO:0000256" key="8">
    <source>
        <dbReference type="PIRSR" id="PIRSR000294-1"/>
    </source>
</evidence>
<evidence type="ECO:0000256" key="2">
    <source>
        <dbReference type="ARBA" id="ARBA00022617"/>
    </source>
</evidence>
<keyword evidence="5" id="KW-0574">Periplasm</keyword>
<feature type="signal peptide" evidence="10">
    <location>
        <begin position="1"/>
        <end position="26"/>
    </location>
</feature>
<dbReference type="InterPro" id="IPR051395">
    <property type="entry name" value="Cytochrome_c_Peroxidase/MauG"/>
</dbReference>
<dbReference type="Pfam" id="PF03150">
    <property type="entry name" value="CCP_MauG"/>
    <property type="match status" value="1"/>
</dbReference>
<keyword evidence="2 8" id="KW-0349">Heme</keyword>
<accession>A0A6L6WMD8</accession>
<keyword evidence="7 9" id="KW-0408">Iron</keyword>
<feature type="chain" id="PRO_5026972118" evidence="10">
    <location>
        <begin position="27"/>
        <end position="404"/>
    </location>
</feature>
<reference evidence="12 13" key="1">
    <citation type="submission" date="2019-12" db="EMBL/GenBank/DDBJ databases">
        <authorList>
            <person name="Zhang Y.-J."/>
        </authorList>
    </citation>
    <scope>NUCLEOTIDE SEQUENCE [LARGE SCALE GENOMIC DNA]</scope>
    <source>
        <strain evidence="12 13">CY05</strain>
    </source>
</reference>
<comment type="caution">
    <text evidence="12">The sequence shown here is derived from an EMBL/GenBank/DDBJ whole genome shotgun (WGS) entry which is preliminary data.</text>
</comment>
<sequence length="404" mass="44743">MSVFSRLKTPTLALIMVTVWSPGLLAEQSDPSVCPTSDGSWSERALERSLSTQLGLPTVPHPVDNPPTAEKITLGRKLFFDRRMSINGTMSCAMCHVPEQGFANWELQTSVGVEGRSVKRNAPTIINTGFLDVLFHDGRDMSLETQFIMPLISRNEMANPSVGRVVAYLQGQPEYQPLFDAAFGAPPSLDRMGKALGAYQRTLTTGGSAFDRWYYGGDKTALSDSQTRGFELFQVKADCASCHVISDQSALFTDQEFHNTGYGWQREQIRQNPSPTTRVQVAPNVFHEIDRAVVASVSAPPQADLGRYEVTEDPDDRWMFRTPALRNVAMTPPYMHDGALPDLRSVIEFYNQGGPDHVFKDPRIRPLDLKGQEIDDLEAFLQALTSPGLDCLAAEARINAPDNF</sequence>
<feature type="binding site" description="axial binding residue" evidence="9">
    <location>
        <position position="96"/>
    </location>
    <ligand>
        <name>heme c</name>
        <dbReference type="ChEBI" id="CHEBI:61717"/>
        <label>1</label>
    </ligand>
    <ligandPart>
        <name>Fe</name>
        <dbReference type="ChEBI" id="CHEBI:18248"/>
    </ligandPart>
</feature>
<comment type="PTM">
    <text evidence="8">Binds 2 heme groups per subunit.</text>
</comment>
<feature type="domain" description="Cytochrome c" evidence="11">
    <location>
        <begin position="70"/>
        <end position="173"/>
    </location>
</feature>
<dbReference type="InterPro" id="IPR004852">
    <property type="entry name" value="Di-haem_cyt_c_peroxidsae"/>
</dbReference>
<gene>
    <name evidence="12" type="ORF">GO984_18265</name>
</gene>
<feature type="domain" description="Cytochrome c" evidence="11">
    <location>
        <begin position="224"/>
        <end position="385"/>
    </location>
</feature>
<dbReference type="AlphaFoldDB" id="A0A6L6WMD8"/>
<keyword evidence="13" id="KW-1185">Reference proteome</keyword>
<dbReference type="PANTHER" id="PTHR30600:SF10">
    <property type="entry name" value="BLL6722 PROTEIN"/>
    <property type="match status" value="1"/>
</dbReference>
<evidence type="ECO:0000256" key="3">
    <source>
        <dbReference type="ARBA" id="ARBA00022723"/>
    </source>
</evidence>
<dbReference type="RefSeq" id="WP_157024026.1">
    <property type="nucleotide sequence ID" value="NZ_WQLV01000013.1"/>
</dbReference>
<dbReference type="Proteomes" id="UP000478892">
    <property type="component" value="Unassembled WGS sequence"/>
</dbReference>
<keyword evidence="6" id="KW-0560">Oxidoreductase</keyword>
<comment type="cofactor">
    <cofactor evidence="8">
        <name>heme</name>
        <dbReference type="ChEBI" id="CHEBI:30413"/>
    </cofactor>
    <text evidence="8">Binds 2 heme groups.</text>
</comment>
<dbReference type="GO" id="GO:0042597">
    <property type="term" value="C:periplasmic space"/>
    <property type="evidence" value="ECO:0007669"/>
    <property type="project" value="UniProtKB-SubCell"/>
</dbReference>
<dbReference type="SUPFAM" id="SSF46626">
    <property type="entry name" value="Cytochrome c"/>
    <property type="match status" value="2"/>
</dbReference>
<dbReference type="GO" id="GO:0046872">
    <property type="term" value="F:metal ion binding"/>
    <property type="evidence" value="ECO:0007669"/>
    <property type="project" value="UniProtKB-KW"/>
</dbReference>
<name>A0A6L6WMD8_9RHOB</name>
<evidence type="ECO:0000313" key="12">
    <source>
        <dbReference type="EMBL" id="MVO17765.1"/>
    </source>
</evidence>
<evidence type="ECO:0000259" key="11">
    <source>
        <dbReference type="PROSITE" id="PS51007"/>
    </source>
</evidence>
<dbReference type="GO" id="GO:0020037">
    <property type="term" value="F:heme binding"/>
    <property type="evidence" value="ECO:0007669"/>
    <property type="project" value="InterPro"/>
</dbReference>
<keyword evidence="4 10" id="KW-0732">Signal</keyword>